<dbReference type="GO" id="GO:0030170">
    <property type="term" value="F:pyridoxal phosphate binding"/>
    <property type="evidence" value="ECO:0007669"/>
    <property type="project" value="InterPro"/>
</dbReference>
<dbReference type="EMBL" id="JANUCT010000004">
    <property type="protein sequence ID" value="MCS3902723.1"/>
    <property type="molecule type" value="Genomic_DNA"/>
</dbReference>
<sequence length="399" mass="42490">MSAQTRSSPVQRPPVSRRMQAVQDPIIPLLGEWIRAQPGTISLGQGVVYYPPPTAALTAARSYPETAEAHRYGPVVGEATLREAIQAKLANDNGLAVNDDRIVVTAGSNMGFMNSLLAIADPGDEIILLTPYYFNHEMAISMLGCRCVPVATDADYQPDLAAISAAITPRTRAVVTVSPNNPTGAVYPRATLRAINALCREQGLYHISDEAYEYFTYDDHEHYSPASDPTAADHTISLFSLSKAYGMAGWRIGYMVIPPAIATAVQKAQDTNLICPTLIAQQAAAAALNCGGDYCRQHLDSLAATRRQVLAALQPLAGRCVAPAANGAFYILLRVATDMDSLTLTRRLIAEHQVAVLPGQTFGCSDGCYLRISYGALAGQTAVAGVERLVGGLATLLGD</sequence>
<dbReference type="InterPro" id="IPR015424">
    <property type="entry name" value="PyrdxlP-dep_Trfase"/>
</dbReference>
<dbReference type="NCBIfam" id="NF004621">
    <property type="entry name" value="PRK05957.1"/>
    <property type="match status" value="1"/>
</dbReference>
<evidence type="ECO:0000256" key="6">
    <source>
        <dbReference type="RuleBase" id="RU000481"/>
    </source>
</evidence>
<dbReference type="EC" id="2.6.1.-" evidence="6"/>
<proteinExistence type="inferred from homology"/>
<dbReference type="InterPro" id="IPR004839">
    <property type="entry name" value="Aminotransferase_I/II_large"/>
</dbReference>
<dbReference type="GO" id="GO:0006520">
    <property type="term" value="P:amino acid metabolic process"/>
    <property type="evidence" value="ECO:0007669"/>
    <property type="project" value="InterPro"/>
</dbReference>
<keyword evidence="4 6" id="KW-0808">Transferase</keyword>
<protein>
    <recommendedName>
        <fullName evidence="6">Aminotransferase</fullName>
        <ecNumber evidence="6">2.6.1.-</ecNumber>
    </recommendedName>
</protein>
<evidence type="ECO:0000259" key="7">
    <source>
        <dbReference type="Pfam" id="PF00155"/>
    </source>
</evidence>
<comment type="caution">
    <text evidence="8">The sequence shown here is derived from an EMBL/GenBank/DDBJ whole genome shotgun (WGS) entry which is preliminary data.</text>
</comment>
<dbReference type="PROSITE" id="PS00105">
    <property type="entry name" value="AA_TRANSFER_CLASS_1"/>
    <property type="match status" value="1"/>
</dbReference>
<dbReference type="Pfam" id="PF00155">
    <property type="entry name" value="Aminotran_1_2"/>
    <property type="match status" value="1"/>
</dbReference>
<dbReference type="InterPro" id="IPR004838">
    <property type="entry name" value="NHTrfase_class1_PyrdxlP-BS"/>
</dbReference>
<dbReference type="PANTHER" id="PTHR46383:SF5">
    <property type="entry name" value="AMINOTRANSFERASE CLASS I_CLASSII DOMAIN-CONTAINING PROTEIN"/>
    <property type="match status" value="1"/>
</dbReference>
<name>A0AAE3L3T7_9GAMM</name>
<evidence type="ECO:0000256" key="3">
    <source>
        <dbReference type="ARBA" id="ARBA00022576"/>
    </source>
</evidence>
<evidence type="ECO:0000256" key="1">
    <source>
        <dbReference type="ARBA" id="ARBA00001933"/>
    </source>
</evidence>
<reference evidence="8" key="1">
    <citation type="submission" date="2022-08" db="EMBL/GenBank/DDBJ databases">
        <title>Genomic Encyclopedia of Type Strains, Phase III (KMG-III): the genomes of soil and plant-associated and newly described type strains.</title>
        <authorList>
            <person name="Whitman W."/>
        </authorList>
    </citation>
    <scope>NUCLEOTIDE SEQUENCE</scope>
    <source>
        <strain evidence="8">HMT 1</strain>
    </source>
</reference>
<dbReference type="RefSeq" id="WP_259054287.1">
    <property type="nucleotide sequence ID" value="NZ_JANUCT010000004.1"/>
</dbReference>
<keyword evidence="3 6" id="KW-0032">Aminotransferase</keyword>
<dbReference type="Proteomes" id="UP001204445">
    <property type="component" value="Unassembled WGS sequence"/>
</dbReference>
<evidence type="ECO:0000256" key="4">
    <source>
        <dbReference type="ARBA" id="ARBA00022679"/>
    </source>
</evidence>
<dbReference type="AlphaFoldDB" id="A0AAE3L3T7"/>
<dbReference type="Gene3D" id="3.40.640.10">
    <property type="entry name" value="Type I PLP-dependent aspartate aminotransferase-like (Major domain)"/>
    <property type="match status" value="1"/>
</dbReference>
<organism evidence="8 9">
    <name type="scientific">Methylohalomonas lacus</name>
    <dbReference type="NCBI Taxonomy" id="398773"/>
    <lineage>
        <taxon>Bacteria</taxon>
        <taxon>Pseudomonadati</taxon>
        <taxon>Pseudomonadota</taxon>
        <taxon>Gammaproteobacteria</taxon>
        <taxon>Methylohalomonadales</taxon>
        <taxon>Methylohalomonadaceae</taxon>
        <taxon>Methylohalomonas</taxon>
    </lineage>
</organism>
<dbReference type="PANTHER" id="PTHR46383">
    <property type="entry name" value="ASPARTATE AMINOTRANSFERASE"/>
    <property type="match status" value="1"/>
</dbReference>
<dbReference type="GO" id="GO:0008483">
    <property type="term" value="F:transaminase activity"/>
    <property type="evidence" value="ECO:0007669"/>
    <property type="project" value="UniProtKB-KW"/>
</dbReference>
<dbReference type="Gene3D" id="3.90.1150.10">
    <property type="entry name" value="Aspartate Aminotransferase, domain 1"/>
    <property type="match status" value="1"/>
</dbReference>
<evidence type="ECO:0000256" key="5">
    <source>
        <dbReference type="ARBA" id="ARBA00022898"/>
    </source>
</evidence>
<dbReference type="InterPro" id="IPR015421">
    <property type="entry name" value="PyrdxlP-dep_Trfase_major"/>
</dbReference>
<comment type="similarity">
    <text evidence="2 6">Belongs to the class-I pyridoxal-phosphate-dependent aminotransferase family.</text>
</comment>
<comment type="cofactor">
    <cofactor evidence="1 6">
        <name>pyridoxal 5'-phosphate</name>
        <dbReference type="ChEBI" id="CHEBI:597326"/>
    </cofactor>
</comment>
<gene>
    <name evidence="8" type="ORF">J2T55_000727</name>
</gene>
<dbReference type="InterPro" id="IPR050596">
    <property type="entry name" value="AspAT/PAT-like"/>
</dbReference>
<feature type="domain" description="Aminotransferase class I/classII large" evidence="7">
    <location>
        <begin position="41"/>
        <end position="376"/>
    </location>
</feature>
<evidence type="ECO:0000313" key="9">
    <source>
        <dbReference type="Proteomes" id="UP001204445"/>
    </source>
</evidence>
<dbReference type="InterPro" id="IPR015422">
    <property type="entry name" value="PyrdxlP-dep_Trfase_small"/>
</dbReference>
<dbReference type="SUPFAM" id="SSF53383">
    <property type="entry name" value="PLP-dependent transferases"/>
    <property type="match status" value="1"/>
</dbReference>
<evidence type="ECO:0000256" key="2">
    <source>
        <dbReference type="ARBA" id="ARBA00007441"/>
    </source>
</evidence>
<keyword evidence="9" id="KW-1185">Reference proteome</keyword>
<accession>A0AAE3L3T7</accession>
<evidence type="ECO:0000313" key="8">
    <source>
        <dbReference type="EMBL" id="MCS3902723.1"/>
    </source>
</evidence>
<dbReference type="CDD" id="cd00609">
    <property type="entry name" value="AAT_like"/>
    <property type="match status" value="1"/>
</dbReference>
<keyword evidence="5" id="KW-0663">Pyridoxal phosphate</keyword>